<dbReference type="AlphaFoldDB" id="A0A1F7WDE0"/>
<comment type="caution">
    <text evidence="2">The sequence shown here is derived from an EMBL/GenBank/DDBJ whole genome shotgun (WGS) entry which is preliminary data.</text>
</comment>
<organism evidence="2 3">
    <name type="scientific">Candidatus Uhrbacteria bacterium RIFOXYC2_FULL_47_19</name>
    <dbReference type="NCBI Taxonomy" id="1802424"/>
    <lineage>
        <taxon>Bacteria</taxon>
        <taxon>Candidatus Uhriibacteriota</taxon>
    </lineage>
</organism>
<feature type="region of interest" description="Disordered" evidence="1">
    <location>
        <begin position="139"/>
        <end position="167"/>
    </location>
</feature>
<sequence>MDNKVINLKQRKTDTSKLELIEQVLLAIVSGISLHLGLIVSHTTETEDLFNWLSQCRWRVLHLRTGKRTSTGRSSRWNVVGIEEDKDGGRSLLRINIDLYPLFPNIGELNYDQLFRIRLITPSGLQQDFFNTPFQLKEGVSERGNNPSDQTKRNRPKRRPLHLKVVS</sequence>
<evidence type="ECO:0000313" key="2">
    <source>
        <dbReference type="EMBL" id="OGM00841.1"/>
    </source>
</evidence>
<evidence type="ECO:0000313" key="3">
    <source>
        <dbReference type="Proteomes" id="UP000176988"/>
    </source>
</evidence>
<evidence type="ECO:0000256" key="1">
    <source>
        <dbReference type="SAM" id="MobiDB-lite"/>
    </source>
</evidence>
<protein>
    <submittedName>
        <fullName evidence="2">Uncharacterized protein</fullName>
    </submittedName>
</protein>
<gene>
    <name evidence="2" type="ORF">A2480_01370</name>
</gene>
<name>A0A1F7WDE0_9BACT</name>
<accession>A0A1F7WDE0</accession>
<dbReference type="Proteomes" id="UP000176988">
    <property type="component" value="Unassembled WGS sequence"/>
</dbReference>
<feature type="compositionally biased region" description="Basic residues" evidence="1">
    <location>
        <begin position="153"/>
        <end position="167"/>
    </location>
</feature>
<proteinExistence type="predicted"/>
<dbReference type="EMBL" id="MGFG01000023">
    <property type="protein sequence ID" value="OGM00841.1"/>
    <property type="molecule type" value="Genomic_DNA"/>
</dbReference>
<reference evidence="2 3" key="1">
    <citation type="journal article" date="2016" name="Nat. Commun.">
        <title>Thousands of microbial genomes shed light on interconnected biogeochemical processes in an aquifer system.</title>
        <authorList>
            <person name="Anantharaman K."/>
            <person name="Brown C.T."/>
            <person name="Hug L.A."/>
            <person name="Sharon I."/>
            <person name="Castelle C.J."/>
            <person name="Probst A.J."/>
            <person name="Thomas B.C."/>
            <person name="Singh A."/>
            <person name="Wilkins M.J."/>
            <person name="Karaoz U."/>
            <person name="Brodie E.L."/>
            <person name="Williams K.H."/>
            <person name="Hubbard S.S."/>
            <person name="Banfield J.F."/>
        </authorList>
    </citation>
    <scope>NUCLEOTIDE SEQUENCE [LARGE SCALE GENOMIC DNA]</scope>
</reference>